<name>A0A2U1NZG7_ARTAN</name>
<protein>
    <submittedName>
        <fullName evidence="1">Uncharacterized protein</fullName>
    </submittedName>
</protein>
<dbReference type="STRING" id="35608.A0A2U1NZG7"/>
<keyword evidence="2" id="KW-1185">Reference proteome</keyword>
<dbReference type="PANTHER" id="PTHR47252">
    <property type="entry name" value="GLYCOSYLTRANSFERASE"/>
    <property type="match status" value="1"/>
</dbReference>
<comment type="caution">
    <text evidence="1">The sequence shown here is derived from an EMBL/GenBank/DDBJ whole genome shotgun (WGS) entry which is preliminary data.</text>
</comment>
<dbReference type="PANTHER" id="PTHR47252:SF5">
    <property type="entry name" value="GLYCOSYL TRANSFERASE FAMILY 1 DOMAIN-CONTAINING PROTEIN"/>
    <property type="match status" value="1"/>
</dbReference>
<organism evidence="1 2">
    <name type="scientific">Artemisia annua</name>
    <name type="common">Sweet wormwood</name>
    <dbReference type="NCBI Taxonomy" id="35608"/>
    <lineage>
        <taxon>Eukaryota</taxon>
        <taxon>Viridiplantae</taxon>
        <taxon>Streptophyta</taxon>
        <taxon>Embryophyta</taxon>
        <taxon>Tracheophyta</taxon>
        <taxon>Spermatophyta</taxon>
        <taxon>Magnoliopsida</taxon>
        <taxon>eudicotyledons</taxon>
        <taxon>Gunneridae</taxon>
        <taxon>Pentapetalae</taxon>
        <taxon>asterids</taxon>
        <taxon>campanulids</taxon>
        <taxon>Asterales</taxon>
        <taxon>Asteraceae</taxon>
        <taxon>Asteroideae</taxon>
        <taxon>Anthemideae</taxon>
        <taxon>Artemisiinae</taxon>
        <taxon>Artemisia</taxon>
    </lineage>
</organism>
<proteinExistence type="predicted"/>
<dbReference type="EMBL" id="PKPP01001922">
    <property type="protein sequence ID" value="PWA78923.1"/>
    <property type="molecule type" value="Genomic_DNA"/>
</dbReference>
<evidence type="ECO:0000313" key="2">
    <source>
        <dbReference type="Proteomes" id="UP000245207"/>
    </source>
</evidence>
<evidence type="ECO:0000313" key="1">
    <source>
        <dbReference type="EMBL" id="PWA78923.1"/>
    </source>
</evidence>
<gene>
    <name evidence="1" type="ORF">CTI12_AA213540</name>
</gene>
<sequence length="222" mass="25670">MRGHYCELDYVKQMPMVIRSMVDSYVTADYWKNKTQERLNKELMDVAEDNAAKRVLREHVRESLGAHNEDILFAAVNKGYTYGSLQANLNHDINLQVVQEGRRECFGRIPSVAMAFQLPTVVNIVALLLMGNINGRHCRNCSEWINRFPASAGKEGMTPHAKNMVKLATHVERRLTMGKRRYERVKEEHHMADRIVGEVLHKTKNCFTDFKILYLLNDFGFL</sequence>
<dbReference type="AlphaFoldDB" id="A0A2U1NZG7"/>
<reference evidence="1 2" key="1">
    <citation type="journal article" date="2018" name="Mol. Plant">
        <title>The genome of Artemisia annua provides insight into the evolution of Asteraceae family and artemisinin biosynthesis.</title>
        <authorList>
            <person name="Shen Q."/>
            <person name="Zhang L."/>
            <person name="Liao Z."/>
            <person name="Wang S."/>
            <person name="Yan T."/>
            <person name="Shi P."/>
            <person name="Liu M."/>
            <person name="Fu X."/>
            <person name="Pan Q."/>
            <person name="Wang Y."/>
            <person name="Lv Z."/>
            <person name="Lu X."/>
            <person name="Zhang F."/>
            <person name="Jiang W."/>
            <person name="Ma Y."/>
            <person name="Chen M."/>
            <person name="Hao X."/>
            <person name="Li L."/>
            <person name="Tang Y."/>
            <person name="Lv G."/>
            <person name="Zhou Y."/>
            <person name="Sun X."/>
            <person name="Brodelius P.E."/>
            <person name="Rose J.K.C."/>
            <person name="Tang K."/>
        </authorList>
    </citation>
    <scope>NUCLEOTIDE SEQUENCE [LARGE SCALE GENOMIC DNA]</scope>
    <source>
        <strain evidence="2">cv. Huhao1</strain>
        <tissue evidence="1">Leaf</tissue>
    </source>
</reference>
<accession>A0A2U1NZG7</accession>
<dbReference type="Proteomes" id="UP000245207">
    <property type="component" value="Unassembled WGS sequence"/>
</dbReference>